<keyword evidence="1" id="KW-0812">Transmembrane</keyword>
<keyword evidence="1" id="KW-0472">Membrane</keyword>
<feature type="transmembrane region" description="Helical" evidence="1">
    <location>
        <begin position="99"/>
        <end position="126"/>
    </location>
</feature>
<evidence type="ECO:0000313" key="2">
    <source>
        <dbReference type="EMBL" id="GLV14223.1"/>
    </source>
</evidence>
<gene>
    <name evidence="2" type="ORF">Heshes_19070</name>
</gene>
<feature type="transmembrane region" description="Helical" evidence="1">
    <location>
        <begin position="21"/>
        <end position="40"/>
    </location>
</feature>
<name>A0AA37U1T7_9BACL</name>
<dbReference type="AlphaFoldDB" id="A0AA37U1T7"/>
<reference evidence="2" key="1">
    <citation type="submission" date="2023-02" db="EMBL/GenBank/DDBJ databases">
        <title>Proposal of a novel subspecies: Alicyclobacillus hesperidum subspecies aegle.</title>
        <authorList>
            <person name="Goto K."/>
            <person name="Fujii T."/>
            <person name="Yasui K."/>
            <person name="Mochida K."/>
            <person name="Kato-Tanaka Y."/>
            <person name="Morohoshi S."/>
            <person name="An S.Y."/>
            <person name="Kasai H."/>
            <person name="Yokota A."/>
        </authorList>
    </citation>
    <scope>NUCLEOTIDE SEQUENCE</scope>
    <source>
        <strain evidence="2">DSM 12766</strain>
    </source>
</reference>
<accession>A0AA37U1T7</accession>
<evidence type="ECO:0000313" key="3">
    <source>
        <dbReference type="Proteomes" id="UP001157137"/>
    </source>
</evidence>
<dbReference type="Proteomes" id="UP001157137">
    <property type="component" value="Unassembled WGS sequence"/>
</dbReference>
<organism evidence="2 3">
    <name type="scientific">Alicyclobacillus hesperidum</name>
    <dbReference type="NCBI Taxonomy" id="89784"/>
    <lineage>
        <taxon>Bacteria</taxon>
        <taxon>Bacillati</taxon>
        <taxon>Bacillota</taxon>
        <taxon>Bacilli</taxon>
        <taxon>Bacillales</taxon>
        <taxon>Alicyclobacillaceae</taxon>
        <taxon>Alicyclobacillus</taxon>
    </lineage>
</organism>
<keyword evidence="1" id="KW-1133">Transmembrane helix</keyword>
<sequence length="189" mass="19272">MDPDVAIGVSADPLLLPVAEVLVCTPVAGGVALVVLVFAADPPVVVPADPPNAVLFDDDPATPEFDPDELFVGAGAVLDVPFPAALVKLELFAGGVPTVLFVAVAFVPLVLLVLVTFVVLVVPVVFVGELTLTDPPLGLVPTLACVLEEPPELAVCVVVDTFGCDNRGLVAAFVTCSFGDQAGSFVGTR</sequence>
<proteinExistence type="predicted"/>
<dbReference type="RefSeq" id="WP_284227205.1">
    <property type="nucleotide sequence ID" value="NZ_BSRA01000010.1"/>
</dbReference>
<protein>
    <submittedName>
        <fullName evidence="2">Uncharacterized protein</fullName>
    </submittedName>
</protein>
<dbReference type="EMBL" id="BSRA01000010">
    <property type="protein sequence ID" value="GLV14223.1"/>
    <property type="molecule type" value="Genomic_DNA"/>
</dbReference>
<comment type="caution">
    <text evidence="2">The sequence shown here is derived from an EMBL/GenBank/DDBJ whole genome shotgun (WGS) entry which is preliminary data.</text>
</comment>
<evidence type="ECO:0000256" key="1">
    <source>
        <dbReference type="SAM" id="Phobius"/>
    </source>
</evidence>